<dbReference type="FunFam" id="1.20.58.1040:FF:000001">
    <property type="entry name" value="Glucan endo-1,3-beta-glucosidase 4"/>
    <property type="match status" value="1"/>
</dbReference>
<evidence type="ECO:0000256" key="2">
    <source>
        <dbReference type="ARBA" id="ARBA00022475"/>
    </source>
</evidence>
<evidence type="ECO:0000256" key="7">
    <source>
        <dbReference type="ARBA" id="ARBA00023180"/>
    </source>
</evidence>
<dbReference type="PANTHER" id="PTHR31044">
    <property type="entry name" value="BETA-1,3 GLUCANASE"/>
    <property type="match status" value="1"/>
</dbReference>
<feature type="domain" description="X8" evidence="10">
    <location>
        <begin position="55"/>
        <end position="140"/>
    </location>
</feature>
<keyword evidence="8" id="KW-0449">Lipoprotein</keyword>
<comment type="subcellular location">
    <subcellularLocation>
        <location evidence="1">Cell membrane</location>
        <topology evidence="1">Lipid-anchor</topology>
        <topology evidence="1">GPI-anchor</topology>
    </subcellularLocation>
</comment>
<organism evidence="11 12">
    <name type="scientific">Saponaria officinalis</name>
    <name type="common">Common soapwort</name>
    <name type="synonym">Lychnis saponaria</name>
    <dbReference type="NCBI Taxonomy" id="3572"/>
    <lineage>
        <taxon>Eukaryota</taxon>
        <taxon>Viridiplantae</taxon>
        <taxon>Streptophyta</taxon>
        <taxon>Embryophyta</taxon>
        <taxon>Tracheophyta</taxon>
        <taxon>Spermatophyta</taxon>
        <taxon>Magnoliopsida</taxon>
        <taxon>eudicotyledons</taxon>
        <taxon>Gunneridae</taxon>
        <taxon>Pentapetalae</taxon>
        <taxon>Caryophyllales</taxon>
        <taxon>Caryophyllaceae</taxon>
        <taxon>Caryophylleae</taxon>
        <taxon>Saponaria</taxon>
    </lineage>
</organism>
<comment type="caution">
    <text evidence="11">The sequence shown here is derived from an EMBL/GenBank/DDBJ whole genome shotgun (WGS) entry which is preliminary data.</text>
</comment>
<gene>
    <name evidence="11" type="ORF">RND81_06G086600</name>
</gene>
<keyword evidence="6" id="KW-1015">Disulfide bond</keyword>
<dbReference type="GO" id="GO:0005886">
    <property type="term" value="C:plasma membrane"/>
    <property type="evidence" value="ECO:0007669"/>
    <property type="project" value="UniProtKB-SubCell"/>
</dbReference>
<dbReference type="AlphaFoldDB" id="A0AAW1K8X4"/>
<evidence type="ECO:0000313" key="11">
    <source>
        <dbReference type="EMBL" id="KAK9714332.1"/>
    </source>
</evidence>
<evidence type="ECO:0000256" key="6">
    <source>
        <dbReference type="ARBA" id="ARBA00023157"/>
    </source>
</evidence>
<evidence type="ECO:0000259" key="10">
    <source>
        <dbReference type="SMART" id="SM00768"/>
    </source>
</evidence>
<dbReference type="InterPro" id="IPR044788">
    <property type="entry name" value="X8_dom_prot"/>
</dbReference>
<evidence type="ECO:0000313" key="12">
    <source>
        <dbReference type="Proteomes" id="UP001443914"/>
    </source>
</evidence>
<evidence type="ECO:0000256" key="9">
    <source>
        <dbReference type="SAM" id="SignalP"/>
    </source>
</evidence>
<keyword evidence="3" id="KW-0336">GPI-anchor</keyword>
<evidence type="ECO:0000256" key="5">
    <source>
        <dbReference type="ARBA" id="ARBA00023136"/>
    </source>
</evidence>
<evidence type="ECO:0000256" key="1">
    <source>
        <dbReference type="ARBA" id="ARBA00004609"/>
    </source>
</evidence>
<keyword evidence="5" id="KW-0472">Membrane</keyword>
<evidence type="ECO:0000256" key="8">
    <source>
        <dbReference type="ARBA" id="ARBA00023288"/>
    </source>
</evidence>
<accession>A0AAW1K8X4</accession>
<name>A0AAW1K8X4_SAPOF</name>
<protein>
    <recommendedName>
        <fullName evidence="10">X8 domain-containing protein</fullName>
    </recommendedName>
</protein>
<dbReference type="SMART" id="SM00768">
    <property type="entry name" value="X8"/>
    <property type="match status" value="1"/>
</dbReference>
<proteinExistence type="predicted"/>
<feature type="chain" id="PRO_5044013465" description="X8 domain-containing protein" evidence="9">
    <location>
        <begin position="27"/>
        <end position="173"/>
    </location>
</feature>
<dbReference type="GO" id="GO:0009506">
    <property type="term" value="C:plasmodesma"/>
    <property type="evidence" value="ECO:0007669"/>
    <property type="project" value="UniProtKB-ARBA"/>
</dbReference>
<evidence type="ECO:0000256" key="4">
    <source>
        <dbReference type="ARBA" id="ARBA00022729"/>
    </source>
</evidence>
<keyword evidence="4 9" id="KW-0732">Signal</keyword>
<keyword evidence="7" id="KW-0325">Glycoprotein</keyword>
<keyword evidence="12" id="KW-1185">Reference proteome</keyword>
<dbReference type="GO" id="GO:0098552">
    <property type="term" value="C:side of membrane"/>
    <property type="evidence" value="ECO:0007669"/>
    <property type="project" value="UniProtKB-KW"/>
</dbReference>
<dbReference type="Gene3D" id="1.20.58.1040">
    <property type="match status" value="1"/>
</dbReference>
<reference evidence="11" key="1">
    <citation type="submission" date="2024-03" db="EMBL/GenBank/DDBJ databases">
        <title>WGS assembly of Saponaria officinalis var. Norfolk2.</title>
        <authorList>
            <person name="Jenkins J."/>
            <person name="Shu S."/>
            <person name="Grimwood J."/>
            <person name="Barry K."/>
            <person name="Goodstein D."/>
            <person name="Schmutz J."/>
            <person name="Leebens-Mack J."/>
            <person name="Osbourn A."/>
        </authorList>
    </citation>
    <scope>NUCLEOTIDE SEQUENCE [LARGE SCALE GENOMIC DNA]</scope>
    <source>
        <strain evidence="11">JIC</strain>
    </source>
</reference>
<sequence>MILKVLFLKSFFILACYEIGYTNGEAQVLEKNEATVPQTTLSPPEGNTTFMGGTSWCVALSGASQSELQLTLDWACGSGNADCGPIQAGGPCFEPNTLASHASYAFNSYFQQNGNNEVACRFGGTATLTQHDPSYGKCVYATSRPTHSASGNLAANVIVSTLLLLFSAIGLLE</sequence>
<dbReference type="InterPro" id="IPR012946">
    <property type="entry name" value="X8"/>
</dbReference>
<dbReference type="Pfam" id="PF07983">
    <property type="entry name" value="X8"/>
    <property type="match status" value="1"/>
</dbReference>
<keyword evidence="2" id="KW-1003">Cell membrane</keyword>
<dbReference type="Proteomes" id="UP001443914">
    <property type="component" value="Unassembled WGS sequence"/>
</dbReference>
<feature type="signal peptide" evidence="9">
    <location>
        <begin position="1"/>
        <end position="26"/>
    </location>
</feature>
<dbReference type="PANTHER" id="PTHR31044:SF36">
    <property type="entry name" value="CARBOHYDRATE-BINDING X8 DOMAIN SUPERFAMILY PROTEIN"/>
    <property type="match status" value="1"/>
</dbReference>
<evidence type="ECO:0000256" key="3">
    <source>
        <dbReference type="ARBA" id="ARBA00022622"/>
    </source>
</evidence>
<dbReference type="EMBL" id="JBDFQZ010000006">
    <property type="protein sequence ID" value="KAK9714332.1"/>
    <property type="molecule type" value="Genomic_DNA"/>
</dbReference>